<sequence>MDEELPSVIVAESMVLFRSTNLTCDEFFSDFLPPYKYISSTIVLWISFMLYVSLKKNTNYGIVSIRKSIDGLKNIEKTYITTLDVFRVVAIIWVIINHTGSEGRLDILQGLPSAEIFKSSIHNHPIFGALLGNSGLGVDIFLVLSGFLASISWSYQENKSFLPHYILFIAKRWVRIFPSLIIFIAIASSPFMQRILPRFYNSIVSSCGFTGTISHLIFLANWRSTPICFGYLWYLSLDMQFYIIAPLLFHLAYKSRISAILLSFALIVFSMAFRAFHCVLYNVCDQSDVDIPFISYEATDNSTTGRYTGLWEIYSRPFPKCGPFLIGFLAAQAFRQMHIKLSISKIYTSLTISSFAIFASIYGILPQYWHPKSGSTLYNVLYTAIFQTLFALALATMIFIFSNIHKRKKSNRLWMILARLTFSVYLVHMPIVFIFNYLKILQDATSPYILIAVVPFVALISFIVGFLFHIIFESPLTRLGMVTVQRLSAAL</sequence>
<feature type="transmembrane region" description="Helical" evidence="1">
    <location>
        <begin position="126"/>
        <end position="153"/>
    </location>
</feature>
<dbReference type="InterPro" id="IPR052728">
    <property type="entry name" value="O2_lipid_transport_reg"/>
</dbReference>
<dbReference type="InterPro" id="IPR002656">
    <property type="entry name" value="Acyl_transf_3_dom"/>
</dbReference>
<dbReference type="WBParaSite" id="DME_0000637901-mRNA-1">
    <property type="protein sequence ID" value="DME_0000637901-mRNA-1"/>
    <property type="gene ID" value="DME_0000637901"/>
</dbReference>
<gene>
    <name evidence="3" type="ORF">DME_LOCUS9490</name>
</gene>
<organism evidence="4 6">
    <name type="scientific">Dracunculus medinensis</name>
    <name type="common">Guinea worm</name>
    <dbReference type="NCBI Taxonomy" id="318479"/>
    <lineage>
        <taxon>Eukaryota</taxon>
        <taxon>Metazoa</taxon>
        <taxon>Ecdysozoa</taxon>
        <taxon>Nematoda</taxon>
        <taxon>Chromadorea</taxon>
        <taxon>Rhabditida</taxon>
        <taxon>Spirurina</taxon>
        <taxon>Dracunculoidea</taxon>
        <taxon>Dracunculidae</taxon>
        <taxon>Dracunculus</taxon>
    </lineage>
</organism>
<reference evidence="3 5" key="2">
    <citation type="submission" date="2018-11" db="EMBL/GenBank/DDBJ databases">
        <authorList>
            <consortium name="Pathogen Informatics"/>
        </authorList>
    </citation>
    <scope>NUCLEOTIDE SEQUENCE [LARGE SCALE GENOMIC DNA]</scope>
</reference>
<name>A0A0N4UFY7_DRAME</name>
<feature type="transmembrane region" description="Helical" evidence="1">
    <location>
        <begin position="199"/>
        <end position="219"/>
    </location>
</feature>
<dbReference type="Proteomes" id="UP000274756">
    <property type="component" value="Unassembled WGS sequence"/>
</dbReference>
<feature type="transmembrane region" description="Helical" evidence="1">
    <location>
        <begin position="173"/>
        <end position="192"/>
    </location>
</feature>
<feature type="transmembrane region" description="Helical" evidence="1">
    <location>
        <begin position="413"/>
        <end position="435"/>
    </location>
</feature>
<dbReference type="EMBL" id="UYYG01001183">
    <property type="protein sequence ID" value="VDN59517.1"/>
    <property type="molecule type" value="Genomic_DNA"/>
</dbReference>
<feature type="transmembrane region" description="Helical" evidence="1">
    <location>
        <begin position="231"/>
        <end position="253"/>
    </location>
</feature>
<feature type="domain" description="Acyltransferase 3" evidence="2">
    <location>
        <begin position="82"/>
        <end position="467"/>
    </location>
</feature>
<evidence type="ECO:0000313" key="5">
    <source>
        <dbReference type="Proteomes" id="UP000274756"/>
    </source>
</evidence>
<proteinExistence type="predicted"/>
<keyword evidence="1" id="KW-0472">Membrane</keyword>
<keyword evidence="1" id="KW-0812">Transmembrane</keyword>
<dbReference type="PANTHER" id="PTHR11161">
    <property type="entry name" value="O-ACYLTRANSFERASE"/>
    <property type="match status" value="1"/>
</dbReference>
<evidence type="ECO:0000256" key="1">
    <source>
        <dbReference type="SAM" id="Phobius"/>
    </source>
</evidence>
<accession>A0A0N4UFY7</accession>
<evidence type="ECO:0000259" key="2">
    <source>
        <dbReference type="Pfam" id="PF01757"/>
    </source>
</evidence>
<feature type="transmembrane region" description="Helical" evidence="1">
    <location>
        <begin position="377"/>
        <end position="401"/>
    </location>
</feature>
<dbReference type="PANTHER" id="PTHR11161:SF12">
    <property type="entry name" value="ACYLTRANSFERASE 3 DOMAIN-CONTAINING PROTEIN-RELATED"/>
    <property type="match status" value="1"/>
</dbReference>
<keyword evidence="1" id="KW-1133">Transmembrane helix</keyword>
<evidence type="ECO:0000313" key="6">
    <source>
        <dbReference type="WBParaSite" id="DME_0000637901-mRNA-1"/>
    </source>
</evidence>
<dbReference type="AlphaFoldDB" id="A0A0N4UFY7"/>
<feature type="transmembrane region" description="Helical" evidence="1">
    <location>
        <begin position="447"/>
        <end position="472"/>
    </location>
</feature>
<dbReference type="Proteomes" id="UP000038040">
    <property type="component" value="Unplaced"/>
</dbReference>
<evidence type="ECO:0000313" key="4">
    <source>
        <dbReference type="Proteomes" id="UP000038040"/>
    </source>
</evidence>
<reference evidence="6" key="1">
    <citation type="submission" date="2017-02" db="UniProtKB">
        <authorList>
            <consortium name="WormBaseParasite"/>
        </authorList>
    </citation>
    <scope>IDENTIFICATION</scope>
</reference>
<protein>
    <submittedName>
        <fullName evidence="6">Acyl_transf_3 domain-containing protein</fullName>
    </submittedName>
</protein>
<dbReference type="GO" id="GO:0016747">
    <property type="term" value="F:acyltransferase activity, transferring groups other than amino-acyl groups"/>
    <property type="evidence" value="ECO:0007669"/>
    <property type="project" value="InterPro"/>
</dbReference>
<feature type="transmembrane region" description="Helical" evidence="1">
    <location>
        <begin position="346"/>
        <end position="365"/>
    </location>
</feature>
<feature type="transmembrane region" description="Helical" evidence="1">
    <location>
        <begin position="37"/>
        <end position="54"/>
    </location>
</feature>
<dbReference type="OrthoDB" id="118951at2759"/>
<feature type="transmembrane region" description="Helical" evidence="1">
    <location>
        <begin position="260"/>
        <end position="283"/>
    </location>
</feature>
<keyword evidence="5" id="KW-1185">Reference proteome</keyword>
<dbReference type="Pfam" id="PF01757">
    <property type="entry name" value="Acyl_transf_3"/>
    <property type="match status" value="1"/>
</dbReference>
<evidence type="ECO:0000313" key="3">
    <source>
        <dbReference type="EMBL" id="VDN59517.1"/>
    </source>
</evidence>